<dbReference type="Proteomes" id="UP000003246">
    <property type="component" value="Unassembled WGS sequence"/>
</dbReference>
<proteinExistence type="predicted"/>
<reference evidence="1 2" key="1">
    <citation type="submission" date="2010-10" db="EMBL/GenBank/DDBJ databases">
        <title>The Genome Sequence of Bacteroides eggerthii strain 1_2_48FAA.</title>
        <authorList>
            <consortium name="The Broad Institute Genome Sequencing Platform"/>
            <person name="Ward D."/>
            <person name="Earl A."/>
            <person name="Feldgarden M."/>
            <person name="Young S.K."/>
            <person name="Gargeya S."/>
            <person name="Zeng Q."/>
            <person name="Alvarado L."/>
            <person name="Berlin A."/>
            <person name="Bochicchio J."/>
            <person name="Chapman S.B."/>
            <person name="Chen Z."/>
            <person name="Freedman E."/>
            <person name="Gellesch M."/>
            <person name="Goldberg J."/>
            <person name="Griggs A."/>
            <person name="Gujja S."/>
            <person name="Heilman E."/>
            <person name="Heiman D."/>
            <person name="Howarth C."/>
            <person name="Mehta T."/>
            <person name="Neiman D."/>
            <person name="Pearson M."/>
            <person name="Roberts A."/>
            <person name="Saif S."/>
            <person name="Shea T."/>
            <person name="Shenoy N."/>
            <person name="Sisk P."/>
            <person name="Stolte C."/>
            <person name="Sykes S."/>
            <person name="White J."/>
            <person name="Yandava C."/>
            <person name="Allen-Vercoe E."/>
            <person name="Ambrose C."/>
            <person name="Strauss J."/>
            <person name="Daigneault M."/>
            <person name="Haas B."/>
            <person name="Nusbaum C."/>
            <person name="Birren B."/>
        </authorList>
    </citation>
    <scope>NUCLEOTIDE SEQUENCE [LARGE SCALE GENOMIC DNA]</scope>
    <source>
        <strain evidence="1 2">1_2_48FAA</strain>
    </source>
</reference>
<comment type="caution">
    <text evidence="1">The sequence shown here is derived from an EMBL/GenBank/DDBJ whole genome shotgun (WGS) entry which is preliminary data.</text>
</comment>
<dbReference type="AlphaFoldDB" id="E5WWP3"/>
<organism evidence="1 2">
    <name type="scientific">Bacteroides eggerthii 1_2_48FAA</name>
    <dbReference type="NCBI Taxonomy" id="665953"/>
    <lineage>
        <taxon>Bacteria</taxon>
        <taxon>Pseudomonadati</taxon>
        <taxon>Bacteroidota</taxon>
        <taxon>Bacteroidia</taxon>
        <taxon>Bacteroidales</taxon>
        <taxon>Bacteroidaceae</taxon>
        <taxon>Bacteroides</taxon>
    </lineage>
</organism>
<sequence>MRFGIWLKIIRPLNVKLVDFVSFPESKYSREQVTAVSWVLSLGTPSIVFIR</sequence>
<accession>E5WWP3</accession>
<dbReference type="HOGENOM" id="CLU_3095470_0_0_10"/>
<protein>
    <submittedName>
        <fullName evidence="1">Uncharacterized protein</fullName>
    </submittedName>
</protein>
<dbReference type="EMBL" id="ACWG01000012">
    <property type="protein sequence ID" value="EFV30668.1"/>
    <property type="molecule type" value="Genomic_DNA"/>
</dbReference>
<evidence type="ECO:0000313" key="1">
    <source>
        <dbReference type="EMBL" id="EFV30668.1"/>
    </source>
</evidence>
<evidence type="ECO:0000313" key="2">
    <source>
        <dbReference type="Proteomes" id="UP000003246"/>
    </source>
</evidence>
<gene>
    <name evidence="1" type="ORF">HMPREF1016_01095</name>
</gene>
<name>E5WWP3_9BACE</name>